<dbReference type="AlphaFoldDB" id="A0A8H5G3N8"/>
<protein>
    <submittedName>
        <fullName evidence="2">Uncharacterized protein</fullName>
    </submittedName>
</protein>
<accession>A0A8H5G3N8</accession>
<organism evidence="2 3">
    <name type="scientific">Tetrapyrgos nigripes</name>
    <dbReference type="NCBI Taxonomy" id="182062"/>
    <lineage>
        <taxon>Eukaryota</taxon>
        <taxon>Fungi</taxon>
        <taxon>Dikarya</taxon>
        <taxon>Basidiomycota</taxon>
        <taxon>Agaricomycotina</taxon>
        <taxon>Agaricomycetes</taxon>
        <taxon>Agaricomycetidae</taxon>
        <taxon>Agaricales</taxon>
        <taxon>Marasmiineae</taxon>
        <taxon>Marasmiaceae</taxon>
        <taxon>Tetrapyrgos</taxon>
    </lineage>
</organism>
<feature type="coiled-coil region" evidence="1">
    <location>
        <begin position="223"/>
        <end position="257"/>
    </location>
</feature>
<dbReference type="OrthoDB" id="5424209at2759"/>
<evidence type="ECO:0000313" key="2">
    <source>
        <dbReference type="EMBL" id="KAF5357685.1"/>
    </source>
</evidence>
<comment type="caution">
    <text evidence="2">The sequence shown here is derived from an EMBL/GenBank/DDBJ whole genome shotgun (WGS) entry which is preliminary data.</text>
</comment>
<dbReference type="Proteomes" id="UP000559256">
    <property type="component" value="Unassembled WGS sequence"/>
</dbReference>
<dbReference type="Gene3D" id="2.40.10.10">
    <property type="entry name" value="Trypsin-like serine proteases"/>
    <property type="match status" value="1"/>
</dbReference>
<reference evidence="2 3" key="1">
    <citation type="journal article" date="2020" name="ISME J.">
        <title>Uncovering the hidden diversity of litter-decomposition mechanisms in mushroom-forming fungi.</title>
        <authorList>
            <person name="Floudas D."/>
            <person name="Bentzer J."/>
            <person name="Ahren D."/>
            <person name="Johansson T."/>
            <person name="Persson P."/>
            <person name="Tunlid A."/>
        </authorList>
    </citation>
    <scope>NUCLEOTIDE SEQUENCE [LARGE SCALE GENOMIC DNA]</scope>
    <source>
        <strain evidence="2 3">CBS 291.85</strain>
    </source>
</reference>
<evidence type="ECO:0000256" key="1">
    <source>
        <dbReference type="SAM" id="Coils"/>
    </source>
</evidence>
<dbReference type="InterPro" id="IPR009003">
    <property type="entry name" value="Peptidase_S1_PA"/>
</dbReference>
<sequence length="479" mass="53606">MWLDLGKRIYLHLDSLNVKWTSIDPVCFAPVRFTEEGEDQISPLHLWVGVTPGSLLFEAAKAAAEGCKDILAQAGFPDIEVAFRESVVTWSAGTKFLDVDTIPINPISDLRSPFTPTLGIHISPLKTPHYEGTGAIYIRESSTSHRIFLLTARHVVLPTSKHPNRPYLRNNTSQPHEQVIILSNKAYNEATTHIKTTIGDQQLEIEIYKARLEKLGLAVEGEASEETQLREEYERLVVKAEQTIKAATMLLDEAEKHWTCPNQRMLGYILHAPPIDMGVGHEQFTQDWGLVELYNNKINWATFPGNKIYLGHTISPADFIRKMNPHPQGQSRFRYPTDGMLQIKSIVKDNEIRHSMELDSNGENCFLVVKNGASTGVTIGRATGIKSFVRHNNDYGIEKTSIEIAVYSYNKKDGAFSAPGDSGSIVVDGEGRIVGLLTAGASRTSTESTDVSYLTPYWWIEEQIKKEFPESYLYEIAAN</sequence>
<keyword evidence="1" id="KW-0175">Coiled coil</keyword>
<gene>
    <name evidence="2" type="ORF">D9758_007489</name>
</gene>
<proteinExistence type="predicted"/>
<evidence type="ECO:0000313" key="3">
    <source>
        <dbReference type="Proteomes" id="UP000559256"/>
    </source>
</evidence>
<dbReference type="InterPro" id="IPR043504">
    <property type="entry name" value="Peptidase_S1_PA_chymotrypsin"/>
</dbReference>
<dbReference type="SUPFAM" id="SSF50494">
    <property type="entry name" value="Trypsin-like serine proteases"/>
    <property type="match status" value="1"/>
</dbReference>
<name>A0A8H5G3N8_9AGAR</name>
<dbReference type="EMBL" id="JAACJM010000050">
    <property type="protein sequence ID" value="KAF5357685.1"/>
    <property type="molecule type" value="Genomic_DNA"/>
</dbReference>
<keyword evidence="3" id="KW-1185">Reference proteome</keyword>